<protein>
    <submittedName>
        <fullName evidence="1">Uncharacterized protein</fullName>
    </submittedName>
</protein>
<organism evidence="1 2">
    <name type="scientific">Penicillium nalgiovense</name>
    <dbReference type="NCBI Taxonomy" id="60175"/>
    <lineage>
        <taxon>Eukaryota</taxon>
        <taxon>Fungi</taxon>
        <taxon>Dikarya</taxon>
        <taxon>Ascomycota</taxon>
        <taxon>Pezizomycotina</taxon>
        <taxon>Eurotiomycetes</taxon>
        <taxon>Eurotiomycetidae</taxon>
        <taxon>Eurotiales</taxon>
        <taxon>Aspergillaceae</taxon>
        <taxon>Penicillium</taxon>
    </lineage>
</organism>
<proteinExistence type="predicted"/>
<dbReference type="EMBL" id="CAJVNV010000116">
    <property type="protein sequence ID" value="CAG8058206.1"/>
    <property type="molecule type" value="Genomic_DNA"/>
</dbReference>
<name>A0A9W4MPU0_PENNA</name>
<reference evidence="1" key="1">
    <citation type="submission" date="2021-07" db="EMBL/GenBank/DDBJ databases">
        <authorList>
            <person name="Branca A.L. A."/>
        </authorList>
    </citation>
    <scope>NUCLEOTIDE SEQUENCE</scope>
</reference>
<evidence type="ECO:0000313" key="2">
    <source>
        <dbReference type="Proteomes" id="UP001153461"/>
    </source>
</evidence>
<dbReference type="Proteomes" id="UP001153461">
    <property type="component" value="Unassembled WGS sequence"/>
</dbReference>
<sequence length="66" mass="7949">MCRARGRYCRQDPAKCCAPGVLRWGNESAKDWFPWNTQREHFPPWQPRRGCRQCPELSLHFMRTNQ</sequence>
<dbReference type="OrthoDB" id="125903at2759"/>
<gene>
    <name evidence="1" type="ORF">PNAL_LOCUS3495</name>
</gene>
<accession>A0A9W4MPU0</accession>
<comment type="caution">
    <text evidence="1">The sequence shown here is derived from an EMBL/GenBank/DDBJ whole genome shotgun (WGS) entry which is preliminary data.</text>
</comment>
<dbReference type="AlphaFoldDB" id="A0A9W4MPU0"/>
<evidence type="ECO:0000313" key="1">
    <source>
        <dbReference type="EMBL" id="CAG8058206.1"/>
    </source>
</evidence>